<keyword evidence="2 5" id="KW-0378">Hydrolase</keyword>
<comment type="caution">
    <text evidence="6">The sequence shown here is derived from an EMBL/GenBank/DDBJ whole genome shotgun (WGS) entry which is preliminary data.</text>
</comment>
<dbReference type="InterPro" id="IPR000407">
    <property type="entry name" value="GDA1_CD39_NTPase"/>
</dbReference>
<evidence type="ECO:0000256" key="5">
    <source>
        <dbReference type="RuleBase" id="RU003833"/>
    </source>
</evidence>
<dbReference type="PANTHER" id="PTHR11782:SF33">
    <property type="entry name" value="ECTONUCLEOSIDE TRIPHOSPHATE DIPHOSPHOHYDROLASE 2"/>
    <property type="match status" value="1"/>
</dbReference>
<evidence type="ECO:0000256" key="2">
    <source>
        <dbReference type="ARBA" id="ARBA00022801"/>
    </source>
</evidence>
<dbReference type="PANTHER" id="PTHR11782">
    <property type="entry name" value="ADENOSINE/GUANOSINE DIPHOSPHATASE"/>
    <property type="match status" value="1"/>
</dbReference>
<dbReference type="GO" id="GO:0005524">
    <property type="term" value="F:ATP binding"/>
    <property type="evidence" value="ECO:0007669"/>
    <property type="project" value="UniProtKB-KW"/>
</dbReference>
<dbReference type="Pfam" id="PF01150">
    <property type="entry name" value="GDA1_CD39"/>
    <property type="match status" value="1"/>
</dbReference>
<dbReference type="GO" id="GO:0045134">
    <property type="term" value="F:UDP phosphatase activity"/>
    <property type="evidence" value="ECO:0007669"/>
    <property type="project" value="TreeGrafter"/>
</dbReference>
<dbReference type="PROSITE" id="PS01238">
    <property type="entry name" value="GDA1_CD39_NTPASE"/>
    <property type="match status" value="1"/>
</dbReference>
<organism evidence="6 7">
    <name type="scientific">Atlantisia rogersi</name>
    <name type="common">Inaccessible Island rail</name>
    <dbReference type="NCBI Taxonomy" id="2478892"/>
    <lineage>
        <taxon>Eukaryota</taxon>
        <taxon>Metazoa</taxon>
        <taxon>Chordata</taxon>
        <taxon>Craniata</taxon>
        <taxon>Vertebrata</taxon>
        <taxon>Euteleostomi</taxon>
        <taxon>Archelosauria</taxon>
        <taxon>Archosauria</taxon>
        <taxon>Dinosauria</taxon>
        <taxon>Saurischia</taxon>
        <taxon>Theropoda</taxon>
        <taxon>Coelurosauria</taxon>
        <taxon>Aves</taxon>
        <taxon>Neognathae</taxon>
        <taxon>Neoaves</taxon>
        <taxon>Gruiformes</taxon>
        <taxon>Rallidae</taxon>
        <taxon>Atlantisia</taxon>
    </lineage>
</organism>
<comment type="similarity">
    <text evidence="1 5">Belongs to the GDA1/CD39 NTPase family.</text>
</comment>
<name>A0A7L3W5P8_9GRUI</name>
<dbReference type="Gene3D" id="3.30.420.150">
    <property type="entry name" value="Exopolyphosphatase. Domain 2"/>
    <property type="match status" value="1"/>
</dbReference>
<keyword evidence="4" id="KW-0067">ATP-binding</keyword>
<evidence type="ECO:0000256" key="1">
    <source>
        <dbReference type="ARBA" id="ARBA00009283"/>
    </source>
</evidence>
<dbReference type="Proteomes" id="UP000518911">
    <property type="component" value="Unassembled WGS sequence"/>
</dbReference>
<sequence>GISSYSTDPRAAGESLKSCLEQAKRDVPKERHVDTPLYLGATAGMRLLNISDPLAAHAVLGAVGDTLKSSPFHFRGAKILSGEEEGVFGWVTANYLLENFIKRGWLGEWIRPQEKTLGAMDFGGASTQITFETRDTIEDPENEVMLKLYGQEYKVYTHSFLCYGRDQVLKKLLSKLLQV</sequence>
<feature type="binding site" evidence="4">
    <location>
        <begin position="124"/>
        <end position="128"/>
    </location>
    <ligand>
        <name>ATP</name>
        <dbReference type="ChEBI" id="CHEBI:30616"/>
    </ligand>
</feature>
<dbReference type="EMBL" id="VZUJ01043109">
    <property type="protein sequence ID" value="NXV72032.1"/>
    <property type="molecule type" value="Genomic_DNA"/>
</dbReference>
<dbReference type="Gene3D" id="3.30.420.40">
    <property type="match status" value="1"/>
</dbReference>
<feature type="non-terminal residue" evidence="6">
    <location>
        <position position="179"/>
    </location>
</feature>
<evidence type="ECO:0000313" key="6">
    <source>
        <dbReference type="EMBL" id="NXV72032.1"/>
    </source>
</evidence>
<evidence type="ECO:0000313" key="7">
    <source>
        <dbReference type="Proteomes" id="UP000518911"/>
    </source>
</evidence>
<accession>A0A7L3W5P8</accession>
<dbReference type="GO" id="GO:0004382">
    <property type="term" value="F:GDP phosphatase activity"/>
    <property type="evidence" value="ECO:0007669"/>
    <property type="project" value="TreeGrafter"/>
</dbReference>
<dbReference type="GO" id="GO:0005886">
    <property type="term" value="C:plasma membrane"/>
    <property type="evidence" value="ECO:0007669"/>
    <property type="project" value="TreeGrafter"/>
</dbReference>
<dbReference type="GO" id="GO:0009134">
    <property type="term" value="P:nucleoside diphosphate catabolic process"/>
    <property type="evidence" value="ECO:0007669"/>
    <property type="project" value="TreeGrafter"/>
</dbReference>
<reference evidence="6 7" key="1">
    <citation type="submission" date="2019-09" db="EMBL/GenBank/DDBJ databases">
        <title>Bird 10,000 Genomes (B10K) Project - Family phase.</title>
        <authorList>
            <person name="Zhang G."/>
        </authorList>
    </citation>
    <scope>NUCLEOTIDE SEQUENCE [LARGE SCALE GENOMIC DNA]</scope>
    <source>
        <strain evidence="6">OUT-0055</strain>
        <tissue evidence="6">Blood</tissue>
    </source>
</reference>
<keyword evidence="4" id="KW-0547">Nucleotide-binding</keyword>
<evidence type="ECO:0000256" key="4">
    <source>
        <dbReference type="PIRSR" id="PIRSR600407-2"/>
    </source>
</evidence>
<dbReference type="OrthoDB" id="6372431at2759"/>
<keyword evidence="7" id="KW-1185">Reference proteome</keyword>
<protein>
    <submittedName>
        <fullName evidence="6">ENTP2 diphosphohydrolase</fullName>
    </submittedName>
</protein>
<proteinExistence type="inferred from homology"/>
<dbReference type="AlphaFoldDB" id="A0A7L3W5P8"/>
<feature type="non-terminal residue" evidence="6">
    <location>
        <position position="1"/>
    </location>
</feature>
<feature type="active site" description="Proton acceptor" evidence="3">
    <location>
        <position position="85"/>
    </location>
</feature>
<gene>
    <name evidence="6" type="primary">Entpd2_0</name>
    <name evidence="6" type="ORF">ATLROG_R08783</name>
</gene>
<dbReference type="GO" id="GO:0017111">
    <property type="term" value="F:ribonucleoside triphosphate phosphatase activity"/>
    <property type="evidence" value="ECO:0007669"/>
    <property type="project" value="TreeGrafter"/>
</dbReference>
<evidence type="ECO:0000256" key="3">
    <source>
        <dbReference type="PIRSR" id="PIRSR600407-1"/>
    </source>
</evidence>